<dbReference type="AlphaFoldDB" id="A0A2T2N7N6"/>
<proteinExistence type="predicted"/>
<organism evidence="2 3">
    <name type="scientific">Corynespora cassiicola Philippines</name>
    <dbReference type="NCBI Taxonomy" id="1448308"/>
    <lineage>
        <taxon>Eukaryota</taxon>
        <taxon>Fungi</taxon>
        <taxon>Dikarya</taxon>
        <taxon>Ascomycota</taxon>
        <taxon>Pezizomycotina</taxon>
        <taxon>Dothideomycetes</taxon>
        <taxon>Pleosporomycetidae</taxon>
        <taxon>Pleosporales</taxon>
        <taxon>Corynesporascaceae</taxon>
        <taxon>Corynespora</taxon>
    </lineage>
</organism>
<feature type="region of interest" description="Disordered" evidence="1">
    <location>
        <begin position="98"/>
        <end position="122"/>
    </location>
</feature>
<protein>
    <submittedName>
        <fullName evidence="2">Uncharacterized protein</fullName>
    </submittedName>
</protein>
<feature type="region of interest" description="Disordered" evidence="1">
    <location>
        <begin position="1"/>
        <end position="27"/>
    </location>
</feature>
<sequence>MRRESRQAGTARNVPGKERSIGRRGSLDLGPWTVKRLAVFPVSCRARQGKARQNKDRQRIRGGRGKNRTVLWVRTSIETDNGTRHACMLACLSDRIGRSHDAPTRRGRGKTTTTTTTTTQGLRATSEPLTIPRMANASSDVRALAAGWSMGAGRQVSRQSQVAASQASIGCRQTNLNSKAETPSLIPVASQHVEDASPLACLIARSLEDMRISPRPHVCASTRESGLLSLVHSACPPTYLIPPWRGGRHPGVDRCHVLVEAHSIRVGDDCCHTEDLDTRRRMAWHRQHLKTGGRSEPVSARWSRCRLCRVALSMCFFCIFSRKLAGRVVGGGAG</sequence>
<reference evidence="2 3" key="1">
    <citation type="journal article" date="2018" name="Front. Microbiol.">
        <title>Genome-Wide Analysis of Corynespora cassiicola Leaf Fall Disease Putative Effectors.</title>
        <authorList>
            <person name="Lopez D."/>
            <person name="Ribeiro S."/>
            <person name="Label P."/>
            <person name="Fumanal B."/>
            <person name="Venisse J.S."/>
            <person name="Kohler A."/>
            <person name="de Oliveira R.R."/>
            <person name="Labutti K."/>
            <person name="Lipzen A."/>
            <person name="Lail K."/>
            <person name="Bauer D."/>
            <person name="Ohm R.A."/>
            <person name="Barry K.W."/>
            <person name="Spatafora J."/>
            <person name="Grigoriev I.V."/>
            <person name="Martin F.M."/>
            <person name="Pujade-Renaud V."/>
        </authorList>
    </citation>
    <scope>NUCLEOTIDE SEQUENCE [LARGE SCALE GENOMIC DNA]</scope>
    <source>
        <strain evidence="2 3">Philippines</strain>
    </source>
</reference>
<evidence type="ECO:0000256" key="1">
    <source>
        <dbReference type="SAM" id="MobiDB-lite"/>
    </source>
</evidence>
<dbReference type="EMBL" id="KZ678144">
    <property type="protein sequence ID" value="PSN61425.1"/>
    <property type="molecule type" value="Genomic_DNA"/>
</dbReference>
<feature type="region of interest" description="Disordered" evidence="1">
    <location>
        <begin position="46"/>
        <end position="65"/>
    </location>
</feature>
<name>A0A2T2N7N6_CORCC</name>
<keyword evidence="3" id="KW-1185">Reference proteome</keyword>
<evidence type="ECO:0000313" key="3">
    <source>
        <dbReference type="Proteomes" id="UP000240883"/>
    </source>
</evidence>
<evidence type="ECO:0000313" key="2">
    <source>
        <dbReference type="EMBL" id="PSN61425.1"/>
    </source>
</evidence>
<accession>A0A2T2N7N6</accession>
<dbReference type="Proteomes" id="UP000240883">
    <property type="component" value="Unassembled WGS sequence"/>
</dbReference>
<gene>
    <name evidence="2" type="ORF">BS50DRAFT_150876</name>
</gene>